<keyword evidence="1" id="KW-1133">Transmembrane helix</keyword>
<name>A0ABY1ZDG2_9GAMM</name>
<feature type="transmembrane region" description="Helical" evidence="1">
    <location>
        <begin position="70"/>
        <end position="87"/>
    </location>
</feature>
<evidence type="ECO:0008006" key="4">
    <source>
        <dbReference type="Google" id="ProtNLM"/>
    </source>
</evidence>
<dbReference type="RefSeq" id="WP_131484230.1">
    <property type="nucleotide sequence ID" value="NZ_SJDL01000084.1"/>
</dbReference>
<gene>
    <name evidence="2" type="ORF">EZI54_23160</name>
</gene>
<protein>
    <recommendedName>
        <fullName evidence="4">DUF393 domain-containing protein</fullName>
    </recommendedName>
</protein>
<organism evidence="2 3">
    <name type="scientific">Marinobacter halodurans</name>
    <dbReference type="NCBI Taxonomy" id="2528979"/>
    <lineage>
        <taxon>Bacteria</taxon>
        <taxon>Pseudomonadati</taxon>
        <taxon>Pseudomonadota</taxon>
        <taxon>Gammaproteobacteria</taxon>
        <taxon>Pseudomonadales</taxon>
        <taxon>Marinobacteraceae</taxon>
        <taxon>Marinobacter</taxon>
    </lineage>
</organism>
<sequence length="105" mass="11798">MTKVALYYNPNCPDCVRQAKRTAQMDWLGRVELLTEDSPLGEVPIGEIVVVEKQSNEIYTGIYATRKVCLQVPLFFLYGLVLYLSPIRKIAGRKKQGCNGDACDI</sequence>
<evidence type="ECO:0000256" key="1">
    <source>
        <dbReference type="SAM" id="Phobius"/>
    </source>
</evidence>
<dbReference type="EMBL" id="SJDL01000084">
    <property type="protein sequence ID" value="TBW46429.1"/>
    <property type="molecule type" value="Genomic_DNA"/>
</dbReference>
<keyword evidence="3" id="KW-1185">Reference proteome</keyword>
<keyword evidence="1" id="KW-0472">Membrane</keyword>
<dbReference type="Proteomes" id="UP000313645">
    <property type="component" value="Unassembled WGS sequence"/>
</dbReference>
<evidence type="ECO:0000313" key="2">
    <source>
        <dbReference type="EMBL" id="TBW46429.1"/>
    </source>
</evidence>
<accession>A0ABY1ZDG2</accession>
<reference evidence="2 3" key="1">
    <citation type="submission" date="2019-02" db="EMBL/GenBank/DDBJ databases">
        <title>Marinobacter halodurans sp. nov., a marine bacterium isolated from sea tidal flat.</title>
        <authorList>
            <person name="Yoo Y."/>
            <person name="Lee D.W."/>
            <person name="Kim B.S."/>
            <person name="Kim J.-J."/>
        </authorList>
    </citation>
    <scope>NUCLEOTIDE SEQUENCE [LARGE SCALE GENOMIC DNA]</scope>
    <source>
        <strain evidence="2 3">YJ-S3-2</strain>
    </source>
</reference>
<evidence type="ECO:0000313" key="3">
    <source>
        <dbReference type="Proteomes" id="UP000313645"/>
    </source>
</evidence>
<comment type="caution">
    <text evidence="2">The sequence shown here is derived from an EMBL/GenBank/DDBJ whole genome shotgun (WGS) entry which is preliminary data.</text>
</comment>
<keyword evidence="1" id="KW-0812">Transmembrane</keyword>
<proteinExistence type="predicted"/>